<feature type="transmembrane region" description="Helical" evidence="1">
    <location>
        <begin position="398"/>
        <end position="416"/>
    </location>
</feature>
<proteinExistence type="predicted"/>
<gene>
    <name evidence="2" type="ORF">Ae201684_007885</name>
</gene>
<comment type="caution">
    <text evidence="2">The sequence shown here is derived from an EMBL/GenBank/DDBJ whole genome shotgun (WGS) entry which is preliminary data.</text>
</comment>
<dbReference type="VEuPathDB" id="FungiDB:AeMF1_003774"/>
<feature type="transmembrane region" description="Helical" evidence="1">
    <location>
        <begin position="28"/>
        <end position="50"/>
    </location>
</feature>
<feature type="transmembrane region" description="Helical" evidence="1">
    <location>
        <begin position="358"/>
        <end position="386"/>
    </location>
</feature>
<evidence type="ECO:0000313" key="3">
    <source>
        <dbReference type="Proteomes" id="UP000481153"/>
    </source>
</evidence>
<protein>
    <submittedName>
        <fullName evidence="2">Uncharacterized protein</fullName>
    </submittedName>
</protein>
<keyword evidence="1" id="KW-0812">Transmembrane</keyword>
<accession>A0A6G0X7K8</accession>
<keyword evidence="1" id="KW-1133">Transmembrane helix</keyword>
<evidence type="ECO:0000313" key="2">
    <source>
        <dbReference type="EMBL" id="KAF0735883.1"/>
    </source>
</evidence>
<reference evidence="2 3" key="1">
    <citation type="submission" date="2019-07" db="EMBL/GenBank/DDBJ databases">
        <title>Genomics analysis of Aphanomyces spp. identifies a new class of oomycete effector associated with host adaptation.</title>
        <authorList>
            <person name="Gaulin E."/>
        </authorList>
    </citation>
    <scope>NUCLEOTIDE SEQUENCE [LARGE SCALE GENOMIC DNA]</scope>
    <source>
        <strain evidence="2 3">ATCC 201684</strain>
    </source>
</reference>
<organism evidence="2 3">
    <name type="scientific">Aphanomyces euteiches</name>
    <dbReference type="NCBI Taxonomy" id="100861"/>
    <lineage>
        <taxon>Eukaryota</taxon>
        <taxon>Sar</taxon>
        <taxon>Stramenopiles</taxon>
        <taxon>Oomycota</taxon>
        <taxon>Saprolegniomycetes</taxon>
        <taxon>Saprolegniales</taxon>
        <taxon>Verrucalvaceae</taxon>
        <taxon>Aphanomyces</taxon>
    </lineage>
</organism>
<sequence>MHTKATKRLKPQFTVAYISKWARVVSNLYASFAIFVTGCIVVVLLTQGMFHTTNVTVLTQDTWTTRYQSCRLSASGFTACDPADVAVTGNAPWTSIGLQLAAEIDLQNATAYVTTCSLISAISDTQSVGKLFLVVGETSFPSCNPVGPQVVTGMAVVDTVGTTDFPDGAFLVSLFSDAKAIQPASVRETNGNMVPVTASGTKTIVTTDGARVPADWNQSNYMTSLNSLNRIFLMRVFVVNHFLDMSSAVKSMQGYSVGKKTGFITTVGVANSHKVDNYFFLFVFQITLCVVTLLMLTNDFTITFEGLRGLLRNKPVLTYDLLASLERRKVLLLALVASFCFSPLYIDVIRFTYHIKGYTYWSVLLIMISLSLTLSWIAILTCIVQWLPVPAAWRNKPICYSAPFFVYFHSIVFVLTEAAQRRGAKSSANFWGYAPSTLRLNFDGTNVISGAFKLDGATPAIYTLMPDIAIIFVLAWFGSITTYKALTGNIVLDTTWTAQNEFLKQLTLPQWVTALDLDKTNTIAIGTKLYCRPSLIVLFGFCTVHEDIKYRLGDDAHLNVSNNASSHIDGVESTSSVALSGIATRGKITTQSHHPGQTSKPPPHEETYYMVISIYGLVATTIPWIRRIYQTKIFGEIYQNKFTQVKSITHINKSLNYVYSRGDCCN</sequence>
<dbReference type="EMBL" id="VJMJ01000093">
    <property type="protein sequence ID" value="KAF0735883.1"/>
    <property type="molecule type" value="Genomic_DNA"/>
</dbReference>
<dbReference type="Proteomes" id="UP000481153">
    <property type="component" value="Unassembled WGS sequence"/>
</dbReference>
<dbReference type="AlphaFoldDB" id="A0A6G0X7K8"/>
<keyword evidence="1" id="KW-0472">Membrane</keyword>
<evidence type="ECO:0000256" key="1">
    <source>
        <dbReference type="SAM" id="Phobius"/>
    </source>
</evidence>
<name>A0A6G0X7K8_9STRA</name>
<feature type="transmembrane region" description="Helical" evidence="1">
    <location>
        <begin position="278"/>
        <end position="296"/>
    </location>
</feature>
<feature type="transmembrane region" description="Helical" evidence="1">
    <location>
        <begin position="330"/>
        <end position="346"/>
    </location>
</feature>
<keyword evidence="3" id="KW-1185">Reference proteome</keyword>